<gene>
    <name evidence="1" type="ORF">A9255_12735</name>
    <name evidence="3" type="ORF">Xhom_00245</name>
    <name evidence="2" type="ORF">Xhom_02090</name>
</gene>
<sequence>MLDGVEKRGGSALYHMEGVKKGKYVIVLSSIQVKFLPYLISESSTGIITLNEKKSACLCRHSVFFIYGFLNIITQIRITN</sequence>
<keyword evidence="4" id="KW-1185">Reference proteome</keyword>
<dbReference type="AlphaFoldDB" id="A0A2G0Q822"/>
<evidence type="ECO:0000313" key="3">
    <source>
        <dbReference type="EMBL" id="PHM57279.1"/>
    </source>
</evidence>
<reference evidence="2 5" key="2">
    <citation type="journal article" date="2017" name="Nat. Microbiol.">
        <title>Natural product diversity associated with the nematode symbionts Photorhabdus and Xenorhabdus.</title>
        <authorList>
            <person name="Tobias N.J."/>
            <person name="Wolff H."/>
            <person name="Djahanschiri B."/>
            <person name="Grundmann F."/>
            <person name="Kronenwerth M."/>
            <person name="Shi Y.M."/>
            <person name="Simonyi S."/>
            <person name="Grun P."/>
            <person name="Shapiro-Ilan D."/>
            <person name="Pidot S.J."/>
            <person name="Stinear T.P."/>
            <person name="Ebersberger I."/>
            <person name="Bode H.B."/>
        </authorList>
    </citation>
    <scope>NUCLEOTIDE SEQUENCE [LARGE SCALE GENOMIC DNA]</scope>
    <source>
        <strain evidence="2 5">DSM 17903</strain>
    </source>
</reference>
<protein>
    <submittedName>
        <fullName evidence="2">Uncharacterized protein</fullName>
    </submittedName>
</protein>
<evidence type="ECO:0000313" key="2">
    <source>
        <dbReference type="EMBL" id="PHM55356.1"/>
    </source>
</evidence>
<evidence type="ECO:0000313" key="1">
    <source>
        <dbReference type="EMBL" id="AOM41372.1"/>
    </source>
</evidence>
<dbReference type="EMBL" id="CP016176">
    <property type="protein sequence ID" value="AOM41372.1"/>
    <property type="molecule type" value="Genomic_DNA"/>
</dbReference>
<evidence type="ECO:0000313" key="5">
    <source>
        <dbReference type="Proteomes" id="UP000225433"/>
    </source>
</evidence>
<evidence type="ECO:0000313" key="4">
    <source>
        <dbReference type="Proteomes" id="UP000094600"/>
    </source>
</evidence>
<proteinExistence type="predicted"/>
<dbReference type="Proteomes" id="UP000225433">
    <property type="component" value="Unassembled WGS sequence"/>
</dbReference>
<organism evidence="2 5">
    <name type="scientific">Xenorhabdus hominickii</name>
    <dbReference type="NCBI Taxonomy" id="351679"/>
    <lineage>
        <taxon>Bacteria</taxon>
        <taxon>Pseudomonadati</taxon>
        <taxon>Pseudomonadota</taxon>
        <taxon>Gammaproteobacteria</taxon>
        <taxon>Enterobacterales</taxon>
        <taxon>Morganellaceae</taxon>
        <taxon>Xenorhabdus</taxon>
    </lineage>
</organism>
<dbReference type="EMBL" id="NJAI01000001">
    <property type="protein sequence ID" value="PHM57279.1"/>
    <property type="molecule type" value="Genomic_DNA"/>
</dbReference>
<dbReference type="Proteomes" id="UP000094600">
    <property type="component" value="Chromosome"/>
</dbReference>
<dbReference type="EMBL" id="NJAI01000003">
    <property type="protein sequence ID" value="PHM55356.1"/>
    <property type="molecule type" value="Genomic_DNA"/>
</dbReference>
<reference evidence="1 4" key="1">
    <citation type="submission" date="2016-06" db="EMBL/GenBank/DDBJ databases">
        <title>Bacterial characters and pathogenicity of Xenorhabdus hominickii from an entomopathogenic nematode, Steinernema monticolum.</title>
        <authorList>
            <person name="Park Y."/>
            <person name="Kim Y."/>
        </authorList>
    </citation>
    <scope>NUCLEOTIDE SEQUENCE [LARGE SCALE GENOMIC DNA]</scope>
    <source>
        <strain evidence="1 4">ANU1</strain>
    </source>
</reference>
<dbReference type="KEGG" id="xho:A9255_12735"/>
<accession>A0A2G0Q822</accession>
<name>A0A2G0Q822_XENHO</name>
<dbReference type="RefSeq" id="WP_069317052.1">
    <property type="nucleotide sequence ID" value="NZ_CAWNQJ010000001.1"/>
</dbReference>